<keyword evidence="1" id="KW-0436">Ligase</keyword>
<organism evidence="1 2">
    <name type="scientific">Streptococcus gordonii</name>
    <dbReference type="NCBI Taxonomy" id="1302"/>
    <lineage>
        <taxon>Bacteria</taxon>
        <taxon>Bacillati</taxon>
        <taxon>Bacillota</taxon>
        <taxon>Bacilli</taxon>
        <taxon>Lactobacillales</taxon>
        <taxon>Streptococcaceae</taxon>
        <taxon>Streptococcus</taxon>
    </lineage>
</organism>
<sequence length="37" mass="4171">MVIGGLHLRQEGTMVKRLLILENGMIFEGKLLGRIFS</sequence>
<gene>
    <name evidence="1" type="ORF">SGODD07_00565</name>
</gene>
<accession>A0A139NAY8</accession>
<name>A0A139NAY8_STRGN</name>
<reference evidence="1 2" key="1">
    <citation type="submission" date="2016-01" db="EMBL/GenBank/DDBJ databases">
        <title>Highly variable Streptococcus oralis are common among viridans streptococci isolated from primates.</title>
        <authorList>
            <person name="Denapaite D."/>
            <person name="Rieger M."/>
            <person name="Koendgen S."/>
            <person name="Brueckner R."/>
            <person name="Ochigava I."/>
            <person name="Kappeler P."/>
            <person name="Maetz-Rensing K."/>
            <person name="Leendertz F."/>
            <person name="Hakenbeck R."/>
        </authorList>
    </citation>
    <scope>NUCLEOTIDE SEQUENCE [LARGE SCALE GENOMIC DNA]</scope>
    <source>
        <strain evidence="1 2">DD07</strain>
    </source>
</reference>
<dbReference type="GO" id="GO:0004088">
    <property type="term" value="F:carbamoyl-phosphate synthase (glutamine-hydrolyzing) activity"/>
    <property type="evidence" value="ECO:0007669"/>
    <property type="project" value="UniProtKB-EC"/>
</dbReference>
<evidence type="ECO:0000313" key="2">
    <source>
        <dbReference type="Proteomes" id="UP000070096"/>
    </source>
</evidence>
<dbReference type="PATRIC" id="fig|1302.21.peg.637"/>
<evidence type="ECO:0000313" key="1">
    <source>
        <dbReference type="EMBL" id="KXT72924.1"/>
    </source>
</evidence>
<dbReference type="Proteomes" id="UP000070096">
    <property type="component" value="Unassembled WGS sequence"/>
</dbReference>
<dbReference type="AlphaFoldDB" id="A0A139NAY8"/>
<comment type="caution">
    <text evidence="1">The sequence shown here is derived from an EMBL/GenBank/DDBJ whole genome shotgun (WGS) entry which is preliminary data.</text>
</comment>
<proteinExistence type="predicted"/>
<protein>
    <submittedName>
        <fullName evidence="1">Carbamoyl-phosphate synthase small chain</fullName>
        <ecNumber evidence="1">6.3.5.5</ecNumber>
    </submittedName>
</protein>
<dbReference type="EMBL" id="LQRC01000085">
    <property type="protein sequence ID" value="KXT72924.1"/>
    <property type="molecule type" value="Genomic_DNA"/>
</dbReference>
<dbReference type="EC" id="6.3.5.5" evidence="1"/>